<sequence length="149" mass="17166">MKRILFLLFFPMLLSGQMASKATDTYWATNYDDALSLAKKNNKNILIYFTGSDWCPPCRALKNDLFDTAKFKDLANNYVLLYIDIPRNKKLLSVEEMNHNKELLAKWNKKGVFPAISVVSPLQKEVAYMSGYGSKNDLPKYADFLQTHR</sequence>
<protein>
    <submittedName>
        <fullName evidence="4">Thioredoxin-related protein</fullName>
    </submittedName>
</protein>
<evidence type="ECO:0000313" key="4">
    <source>
        <dbReference type="EMBL" id="SHI74255.1"/>
    </source>
</evidence>
<proteinExistence type="predicted"/>
<dbReference type="OrthoDB" id="981626at2"/>
<dbReference type="CDD" id="cd02947">
    <property type="entry name" value="TRX_family"/>
    <property type="match status" value="1"/>
</dbReference>
<accession>A0A1M6DM46</accession>
<feature type="signal peptide" evidence="2">
    <location>
        <begin position="1"/>
        <end position="22"/>
    </location>
</feature>
<dbReference type="InterPro" id="IPR013766">
    <property type="entry name" value="Thioredoxin_domain"/>
</dbReference>
<dbReference type="Gene3D" id="3.40.30.10">
    <property type="entry name" value="Glutaredoxin"/>
    <property type="match status" value="1"/>
</dbReference>
<feature type="domain" description="Thioredoxin" evidence="3">
    <location>
        <begin position="13"/>
        <end position="147"/>
    </location>
</feature>
<feature type="chain" id="PRO_5012364382" evidence="2">
    <location>
        <begin position="23"/>
        <end position="149"/>
    </location>
</feature>
<dbReference type="Pfam" id="PF13899">
    <property type="entry name" value="Thioredoxin_7"/>
    <property type="match status" value="1"/>
</dbReference>
<dbReference type="EMBL" id="FQYX01000005">
    <property type="protein sequence ID" value="SHI74255.1"/>
    <property type="molecule type" value="Genomic_DNA"/>
</dbReference>
<gene>
    <name evidence="4" type="ORF">SAMN04487911_10563</name>
</gene>
<evidence type="ECO:0000256" key="1">
    <source>
        <dbReference type="ARBA" id="ARBA00022729"/>
    </source>
</evidence>
<dbReference type="PANTHER" id="PTHR15337:SF11">
    <property type="entry name" value="THIOREDOXIN DOMAIN-CONTAINING PROTEIN"/>
    <property type="match status" value="1"/>
</dbReference>
<name>A0A1M6DM46_9FLAO</name>
<dbReference type="SUPFAM" id="SSF52833">
    <property type="entry name" value="Thioredoxin-like"/>
    <property type="match status" value="1"/>
</dbReference>
<dbReference type="STRING" id="558155.SAMN04487911_10563"/>
<dbReference type="PANTHER" id="PTHR15337">
    <property type="entry name" value="ANTERIOR GRADIENT PROTEIN-RELATED"/>
    <property type="match status" value="1"/>
</dbReference>
<dbReference type="PROSITE" id="PS51352">
    <property type="entry name" value="THIOREDOXIN_2"/>
    <property type="match status" value="1"/>
</dbReference>
<dbReference type="RefSeq" id="WP_072763495.1">
    <property type="nucleotide sequence ID" value="NZ_FQYX01000005.1"/>
</dbReference>
<dbReference type="AlphaFoldDB" id="A0A1M6DM46"/>
<dbReference type="Proteomes" id="UP000184231">
    <property type="component" value="Unassembled WGS sequence"/>
</dbReference>
<evidence type="ECO:0000313" key="5">
    <source>
        <dbReference type="Proteomes" id="UP000184231"/>
    </source>
</evidence>
<dbReference type="InterPro" id="IPR036249">
    <property type="entry name" value="Thioredoxin-like_sf"/>
</dbReference>
<reference evidence="4 5" key="1">
    <citation type="submission" date="2016-11" db="EMBL/GenBank/DDBJ databases">
        <authorList>
            <person name="Jaros S."/>
            <person name="Januszkiewicz K."/>
            <person name="Wedrychowicz H."/>
        </authorList>
    </citation>
    <scope>NUCLEOTIDE SEQUENCE [LARGE SCALE GENOMIC DNA]</scope>
    <source>
        <strain evidence="4 5">CGMCC 1.8863</strain>
    </source>
</reference>
<organism evidence="4 5">
    <name type="scientific">Arenibacter nanhaiticus</name>
    <dbReference type="NCBI Taxonomy" id="558155"/>
    <lineage>
        <taxon>Bacteria</taxon>
        <taxon>Pseudomonadati</taxon>
        <taxon>Bacteroidota</taxon>
        <taxon>Flavobacteriia</taxon>
        <taxon>Flavobacteriales</taxon>
        <taxon>Flavobacteriaceae</taxon>
        <taxon>Arenibacter</taxon>
    </lineage>
</organism>
<dbReference type="InterPro" id="IPR051099">
    <property type="entry name" value="AGR/TXD"/>
</dbReference>
<evidence type="ECO:0000259" key="3">
    <source>
        <dbReference type="PROSITE" id="PS51352"/>
    </source>
</evidence>
<keyword evidence="1 2" id="KW-0732">Signal</keyword>
<evidence type="ECO:0000256" key="2">
    <source>
        <dbReference type="SAM" id="SignalP"/>
    </source>
</evidence>
<keyword evidence="5" id="KW-1185">Reference proteome</keyword>